<accession>A0A3B4EP84</accession>
<feature type="compositionally biased region" description="Polar residues" evidence="5">
    <location>
        <begin position="657"/>
        <end position="691"/>
    </location>
</feature>
<dbReference type="GO" id="GO:0005634">
    <property type="term" value="C:nucleus"/>
    <property type="evidence" value="ECO:0007669"/>
    <property type="project" value="TreeGrafter"/>
</dbReference>
<feature type="compositionally biased region" description="Basic and acidic residues" evidence="5">
    <location>
        <begin position="483"/>
        <end position="492"/>
    </location>
</feature>
<evidence type="ECO:0000256" key="3">
    <source>
        <dbReference type="ARBA" id="ARBA00022553"/>
    </source>
</evidence>
<feature type="region of interest" description="Disordered" evidence="5">
    <location>
        <begin position="197"/>
        <end position="274"/>
    </location>
</feature>
<dbReference type="Proteomes" id="UP000695023">
    <property type="component" value="Unplaced"/>
</dbReference>
<dbReference type="CTD" id="11346"/>
<feature type="region of interest" description="Disordered" evidence="5">
    <location>
        <begin position="448"/>
        <end position="467"/>
    </location>
</feature>
<feature type="compositionally biased region" description="Pro residues" evidence="5">
    <location>
        <begin position="601"/>
        <end position="614"/>
    </location>
</feature>
<dbReference type="PANTHER" id="PTHR24217">
    <property type="entry name" value="PUTATIVE-RELATED"/>
    <property type="match status" value="1"/>
</dbReference>
<dbReference type="AlphaFoldDB" id="A0A3B4EP84"/>
<dbReference type="GO" id="GO:0032233">
    <property type="term" value="P:positive regulation of actin filament bundle assembly"/>
    <property type="evidence" value="ECO:0007669"/>
    <property type="project" value="TreeGrafter"/>
</dbReference>
<feature type="compositionally biased region" description="Polar residues" evidence="5">
    <location>
        <begin position="758"/>
        <end position="779"/>
    </location>
</feature>
<feature type="region of interest" description="Disordered" evidence="5">
    <location>
        <begin position="649"/>
        <end position="1006"/>
    </location>
</feature>
<feature type="region of interest" description="Disordered" evidence="5">
    <location>
        <begin position="483"/>
        <end position="523"/>
    </location>
</feature>
<dbReference type="RefSeq" id="XP_005719694.1">
    <property type="nucleotide sequence ID" value="XM_005719637.1"/>
</dbReference>
<dbReference type="GeneID" id="102208636"/>
<feature type="region of interest" description="Disordered" evidence="5">
    <location>
        <begin position="542"/>
        <end position="561"/>
    </location>
</feature>
<dbReference type="InterPro" id="IPR051976">
    <property type="entry name" value="Synaptopodin_domain"/>
</dbReference>
<protein>
    <submittedName>
        <fullName evidence="6 8">Synaptopodin</fullName>
    </submittedName>
</protein>
<dbReference type="GO" id="GO:0030018">
    <property type="term" value="C:Z disc"/>
    <property type="evidence" value="ECO:0007669"/>
    <property type="project" value="TreeGrafter"/>
</dbReference>
<dbReference type="GeneTree" id="ENSGT00950000183054"/>
<feature type="compositionally biased region" description="Low complexity" evidence="5">
    <location>
        <begin position="823"/>
        <end position="840"/>
    </location>
</feature>
<feature type="compositionally biased region" description="Basic and acidic residues" evidence="5">
    <location>
        <begin position="138"/>
        <end position="148"/>
    </location>
</feature>
<feature type="compositionally biased region" description="Low complexity" evidence="5">
    <location>
        <begin position="852"/>
        <end position="875"/>
    </location>
</feature>
<feature type="compositionally biased region" description="Basic and acidic residues" evidence="5">
    <location>
        <begin position="197"/>
        <end position="212"/>
    </location>
</feature>
<feature type="compositionally biased region" description="Polar residues" evidence="5">
    <location>
        <begin position="796"/>
        <end position="822"/>
    </location>
</feature>
<dbReference type="GO" id="GO:0015629">
    <property type="term" value="C:actin cytoskeleton"/>
    <property type="evidence" value="ECO:0007669"/>
    <property type="project" value="TreeGrafter"/>
</dbReference>
<feature type="compositionally biased region" description="Polar residues" evidence="5">
    <location>
        <begin position="542"/>
        <end position="557"/>
    </location>
</feature>
<feature type="compositionally biased region" description="Low complexity" evidence="5">
    <location>
        <begin position="899"/>
        <end position="915"/>
    </location>
</feature>
<feature type="compositionally biased region" description="Polar residues" evidence="5">
    <location>
        <begin position="886"/>
        <end position="898"/>
    </location>
</feature>
<comment type="similarity">
    <text evidence="4">Belongs to the synaptopodin family.</text>
</comment>
<feature type="compositionally biased region" description="Pro residues" evidence="5">
    <location>
        <begin position="356"/>
        <end position="372"/>
    </location>
</feature>
<feature type="compositionally biased region" description="Polar residues" evidence="5">
    <location>
        <begin position="995"/>
        <end position="1006"/>
    </location>
</feature>
<keyword evidence="2" id="KW-0963">Cytoplasm</keyword>
<feature type="compositionally biased region" description="Pro residues" evidence="5">
    <location>
        <begin position="328"/>
        <end position="343"/>
    </location>
</feature>
<evidence type="ECO:0000313" key="6">
    <source>
        <dbReference type="Ensembl" id="ENSPNYP00000000247.1"/>
    </source>
</evidence>
<feature type="compositionally biased region" description="Polar residues" evidence="5">
    <location>
        <begin position="923"/>
        <end position="973"/>
    </location>
</feature>
<keyword evidence="3" id="KW-0597">Phosphoprotein</keyword>
<keyword evidence="7" id="KW-1185">Reference proteome</keyword>
<feature type="region of interest" description="Disordered" evidence="5">
    <location>
        <begin position="1096"/>
        <end position="1146"/>
    </location>
</feature>
<dbReference type="GO" id="GO:0003779">
    <property type="term" value="F:actin binding"/>
    <property type="evidence" value="ECO:0007669"/>
    <property type="project" value="TreeGrafter"/>
</dbReference>
<feature type="compositionally biased region" description="Low complexity" evidence="5">
    <location>
        <begin position="718"/>
        <end position="729"/>
    </location>
</feature>
<evidence type="ECO:0000256" key="1">
    <source>
        <dbReference type="ARBA" id="ARBA00004496"/>
    </source>
</evidence>
<feature type="region of interest" description="Disordered" evidence="5">
    <location>
        <begin position="590"/>
        <end position="619"/>
    </location>
</feature>
<sequence length="1169" mass="126598">MEMEKGHTSIRRGVSWSPGGLRKPLQLTQDVQTRGTDYNASWEKTGFNKEHMSRKTNLTRSASLSEKELKEARVKSQIIAAQLTVPSNSKSRGVQLFNRRKQRVNAFTLESCGERSEEDRAENVKTNPPSNKLTWAERSSEEKDRDLNLKNTAADKSVFSTPARVRSVGDIMDEPAKDFHKEEDTDDHVVQERHFLPVKEEQEEEARHQFHEDLEDEAERETPPGSKTTDVIVSVHAEGEAEINGRQTGPDPAGKLPNGCHGASGPEKVSVPTSKHANSFINRTARPFFSPPMVQSPETVRPVMDIPPPPSYSTPPLPAFTVPQPVVASPPPPPPSYPTPPLPAFTNQPPQTYYSSPPPMSPVMSPSSPPPSHFSASQYSQLPHYGPPTAPKPSTFVPKPSGERKMTTPIKTGILEEGAARRANKKSMFTFKEKPVVAPNPELLSLVQGADERKKHGHKSVPEPGSEEELLALGAEASNFLAKEEDRTEGARAPEWASCLKSSRTRPRAEHQPEQSLTNVSGKGAQLFAKRQSRMEKYVVENQNAGQIRSPSPTMSLPPSWVYPSNMPGRVKAIAKNSDMCAQLSQNLKAQQAVKQKPMKKPPPPEPVPEPPPLENGCSKIEMDLSRHRPYQLNSSLFIINPVKDPISTLPKGAPQARNQLATPTFSRQTSLPNNPPFNFSAQCMSPQIPLSPTGGPDYPSNPTSGHPRISSPMSAFSPDRVSSPRSSVQAPRPTFSAKKAGIAPQTPKESTPAEVPSETSTPTRTRNLTGNPGSPATGSWTSSLQTSPPPLTSSIRSVTSPVSFRNNSRCQSPMSTQNILFSTVTSTSTSRPSQTSTATFPRSPPWGSRCQSPVVSQSAIISPIPASQTSTSPSPLSPPWGVRCQSPTTQNNKPSTGFSFSSSKPPQSSTATSPHTPPWGSRCQSPVVNTQPYTSSSVPTSRPSKTNVSTPPWGSRCQSPLVSQKVQSSSFLVSTSRPSQPSTVTSPVSPPWGSRSQSPSHFQTSFSLSTTKPLYTSSVTSPVSLTKDSRCMSPTVNNLDSKANHRLLAKNIINAAKRKNSPSPGALSGHSLPISSLSYDGQKPPVNLFQSRSLGAQSPTFTSPPPTPTQRICSPVRLYNTRSLTDSDASVESEDSGLRSPGLHSYNTCPRGWGGSLRVKRSTISTDL</sequence>
<name>A0A3B4EP84_9CICH</name>
<evidence type="ECO:0000313" key="7">
    <source>
        <dbReference type="Proteomes" id="UP000695023"/>
    </source>
</evidence>
<feature type="compositionally biased region" description="Polar residues" evidence="5">
    <location>
        <begin position="124"/>
        <end position="133"/>
    </location>
</feature>
<evidence type="ECO:0000256" key="2">
    <source>
        <dbReference type="ARBA" id="ARBA00022490"/>
    </source>
</evidence>
<evidence type="ECO:0000313" key="8">
    <source>
        <dbReference type="RefSeq" id="XP_005719694.1"/>
    </source>
</evidence>
<dbReference type="OrthoDB" id="8943025at2759"/>
<proteinExistence type="inferred from homology"/>
<dbReference type="STRING" id="303518.ENSPNYP00000000247"/>
<feature type="region of interest" description="Disordered" evidence="5">
    <location>
        <begin position="111"/>
        <end position="155"/>
    </location>
</feature>
<dbReference type="Ensembl" id="ENSPNYT00000000254.1">
    <property type="protein sequence ID" value="ENSPNYP00000000247.1"/>
    <property type="gene ID" value="ENSPNYG00000000191.1"/>
</dbReference>
<organism evidence="6">
    <name type="scientific">Pundamilia nyererei</name>
    <dbReference type="NCBI Taxonomy" id="303518"/>
    <lineage>
        <taxon>Eukaryota</taxon>
        <taxon>Metazoa</taxon>
        <taxon>Chordata</taxon>
        <taxon>Craniata</taxon>
        <taxon>Vertebrata</taxon>
        <taxon>Euteleostomi</taxon>
        <taxon>Actinopterygii</taxon>
        <taxon>Neopterygii</taxon>
        <taxon>Teleostei</taxon>
        <taxon>Neoteleostei</taxon>
        <taxon>Acanthomorphata</taxon>
        <taxon>Ovalentaria</taxon>
        <taxon>Cichlomorphae</taxon>
        <taxon>Cichliformes</taxon>
        <taxon>Cichlidae</taxon>
        <taxon>African cichlids</taxon>
        <taxon>Pseudocrenilabrinae</taxon>
        <taxon>Haplochromini</taxon>
        <taxon>Pundamilia</taxon>
    </lineage>
</organism>
<feature type="compositionally biased region" description="Low complexity" evidence="5">
    <location>
        <begin position="974"/>
        <end position="988"/>
    </location>
</feature>
<dbReference type="PANTHER" id="PTHR24217:SF13">
    <property type="entry name" value="SYNAPTOPODIN"/>
    <property type="match status" value="1"/>
</dbReference>
<gene>
    <name evidence="8" type="primary">synpo</name>
</gene>
<evidence type="ECO:0000256" key="5">
    <source>
        <dbReference type="SAM" id="MobiDB-lite"/>
    </source>
</evidence>
<reference evidence="8" key="2">
    <citation type="submission" date="2025-04" db="UniProtKB">
        <authorList>
            <consortium name="RefSeq"/>
        </authorList>
    </citation>
    <scope>IDENTIFICATION</scope>
</reference>
<feature type="region of interest" description="Disordered" evidence="5">
    <location>
        <begin position="322"/>
        <end position="421"/>
    </location>
</feature>
<feature type="compositionally biased region" description="Basic and acidic residues" evidence="5">
    <location>
        <begin position="112"/>
        <end position="123"/>
    </location>
</feature>
<comment type="subcellular location">
    <subcellularLocation>
        <location evidence="1">Cytoplasm</location>
    </subcellularLocation>
</comment>
<evidence type="ECO:0000256" key="4">
    <source>
        <dbReference type="ARBA" id="ARBA00038161"/>
    </source>
</evidence>
<feature type="compositionally biased region" description="Polar residues" evidence="5">
    <location>
        <begin position="345"/>
        <end position="354"/>
    </location>
</feature>
<reference evidence="6" key="1">
    <citation type="submission" date="2023-09" db="UniProtKB">
        <authorList>
            <consortium name="Ensembl"/>
        </authorList>
    </citation>
    <scope>IDENTIFICATION</scope>
</reference>
<feature type="region of interest" description="Disordered" evidence="5">
    <location>
        <begin position="1"/>
        <end position="32"/>
    </location>
</feature>